<evidence type="ECO:0000313" key="4">
    <source>
        <dbReference type="Proteomes" id="UP001651050"/>
    </source>
</evidence>
<dbReference type="RefSeq" id="WP_416344298.1">
    <property type="nucleotide sequence ID" value="NZ_JALQCY010000003.1"/>
</dbReference>
<dbReference type="InterPro" id="IPR044843">
    <property type="entry name" value="Trans_IPPS_bact-type"/>
</dbReference>
<organism evidence="3 4">
    <name type="scientific">Isoptericola peretonis</name>
    <dbReference type="NCBI Taxonomy" id="2918523"/>
    <lineage>
        <taxon>Bacteria</taxon>
        <taxon>Bacillati</taxon>
        <taxon>Actinomycetota</taxon>
        <taxon>Actinomycetes</taxon>
        <taxon>Micrococcales</taxon>
        <taxon>Promicromonosporaceae</taxon>
        <taxon>Isoptericola</taxon>
    </lineage>
</organism>
<evidence type="ECO:0000256" key="2">
    <source>
        <dbReference type="ARBA" id="ARBA00022679"/>
    </source>
</evidence>
<sequence>MSVRTHGTAPAVTSTTGDPLYDRVAQESARAVIAGYSTSFGWACRLLTEPVRTHVRNVYALVRVADELVDGPAAAADPAQAGKELDALEAQTLDSVTTGHSTNLVVHAFALTARACGIGPDLVTPFFASMRTDLSVTTHDARTLQDYVYGSAEVVGLMCLRVFLAAPDAGGAASYDDLAPGARRLGAAFQKVNFLRDLGADQDLRGRTYLPGTDRLGAARRDELLDDIDADLAAAAVAVAQLPPSSRRAVRAAHDLFAALSRRLRAVPAGRLRAARVRVPNRGKAWILVRACVVGGRT</sequence>
<dbReference type="EMBL" id="JALQCY010000003">
    <property type="protein sequence ID" value="MCK9794459.1"/>
    <property type="molecule type" value="Genomic_DNA"/>
</dbReference>
<accession>A0ABT0J4S1</accession>
<dbReference type="SFLD" id="SFLDG01018">
    <property type="entry name" value="Squalene/Phytoene_Synthase_Lik"/>
    <property type="match status" value="1"/>
</dbReference>
<comment type="caution">
    <text evidence="3">The sequence shown here is derived from an EMBL/GenBank/DDBJ whole genome shotgun (WGS) entry which is preliminary data.</text>
</comment>
<dbReference type="SFLD" id="SFLDS00005">
    <property type="entry name" value="Isoprenoid_Synthase_Type_I"/>
    <property type="match status" value="1"/>
</dbReference>
<dbReference type="InterPro" id="IPR019845">
    <property type="entry name" value="Squalene/phytoene_synthase_CS"/>
</dbReference>
<dbReference type="PANTHER" id="PTHR31480">
    <property type="entry name" value="BIFUNCTIONAL LYCOPENE CYCLASE/PHYTOENE SYNTHASE"/>
    <property type="match status" value="1"/>
</dbReference>
<gene>
    <name evidence="3" type="ORF">M1843_11950</name>
</gene>
<evidence type="ECO:0000313" key="3">
    <source>
        <dbReference type="EMBL" id="MCK9794459.1"/>
    </source>
</evidence>
<dbReference type="InterPro" id="IPR008949">
    <property type="entry name" value="Isoprenoid_synthase_dom_sf"/>
</dbReference>
<dbReference type="PROSITE" id="PS01045">
    <property type="entry name" value="SQUALEN_PHYTOEN_SYN_2"/>
    <property type="match status" value="1"/>
</dbReference>
<keyword evidence="2" id="KW-0808">Transferase</keyword>
<dbReference type="Pfam" id="PF00494">
    <property type="entry name" value="SQS_PSY"/>
    <property type="match status" value="1"/>
</dbReference>
<dbReference type="Proteomes" id="UP001651050">
    <property type="component" value="Unassembled WGS sequence"/>
</dbReference>
<dbReference type="SFLD" id="SFLDG01212">
    <property type="entry name" value="Phytoene_synthase_like"/>
    <property type="match status" value="1"/>
</dbReference>
<reference evidence="3 4" key="1">
    <citation type="submission" date="2022-02" db="EMBL/GenBank/DDBJ databases">
        <title>The car tank lid bacteriome: a reservoir of bacteria with potential in bioremediation of fuel.</title>
        <authorList>
            <person name="Vidal-Verdu A."/>
            <person name="Gomez-Martinez D."/>
            <person name="Latorre-Perez A."/>
            <person name="Pereto J."/>
            <person name="Porcar M."/>
        </authorList>
    </citation>
    <scope>NUCLEOTIDE SEQUENCE [LARGE SCALE GENOMIC DNA]</scope>
    <source>
        <strain evidence="3 4">4D.3</strain>
    </source>
</reference>
<dbReference type="SUPFAM" id="SSF48576">
    <property type="entry name" value="Terpenoid synthases"/>
    <property type="match status" value="1"/>
</dbReference>
<comment type="pathway">
    <text evidence="1">Carotenoid biosynthesis; phytoene biosynthesis.</text>
</comment>
<dbReference type="InterPro" id="IPR002060">
    <property type="entry name" value="Squ/phyt_synthse"/>
</dbReference>
<name>A0ABT0J4S1_9MICO</name>
<protein>
    <submittedName>
        <fullName evidence="3">Squalene/phytoene synthase family protein</fullName>
    </submittedName>
</protein>
<keyword evidence="4" id="KW-1185">Reference proteome</keyword>
<evidence type="ECO:0000256" key="1">
    <source>
        <dbReference type="ARBA" id="ARBA00004684"/>
    </source>
</evidence>
<proteinExistence type="predicted"/>
<dbReference type="Gene3D" id="1.10.600.10">
    <property type="entry name" value="Farnesyl Diphosphate Synthase"/>
    <property type="match status" value="1"/>
</dbReference>